<evidence type="ECO:0000313" key="10">
    <source>
        <dbReference type="Proteomes" id="UP000007797"/>
    </source>
</evidence>
<feature type="domain" description="TM2" evidence="8">
    <location>
        <begin position="17"/>
        <end position="65"/>
    </location>
</feature>
<dbReference type="Pfam" id="PF05154">
    <property type="entry name" value="TM2"/>
    <property type="match status" value="1"/>
</dbReference>
<feature type="compositionally biased region" description="Low complexity" evidence="6">
    <location>
        <begin position="114"/>
        <end position="126"/>
    </location>
</feature>
<evidence type="ECO:0000256" key="2">
    <source>
        <dbReference type="ARBA" id="ARBA00008284"/>
    </source>
</evidence>
<dbReference type="RefSeq" id="XP_004360421.1">
    <property type="nucleotide sequence ID" value="XM_004360364.1"/>
</dbReference>
<evidence type="ECO:0000256" key="6">
    <source>
        <dbReference type="SAM" id="MobiDB-lite"/>
    </source>
</evidence>
<dbReference type="GO" id="GO:0016020">
    <property type="term" value="C:membrane"/>
    <property type="evidence" value="ECO:0007669"/>
    <property type="project" value="UniProtKB-SubCell"/>
</dbReference>
<proteinExistence type="inferred from homology"/>
<evidence type="ECO:0000259" key="8">
    <source>
        <dbReference type="Pfam" id="PF05154"/>
    </source>
</evidence>
<evidence type="ECO:0000256" key="7">
    <source>
        <dbReference type="SAM" id="Phobius"/>
    </source>
</evidence>
<dbReference type="PANTHER" id="PTHR21016:SF25">
    <property type="entry name" value="TM2 DOMAIN-CONTAINING PROTEIN DDB_G0277895-RELATED"/>
    <property type="match status" value="1"/>
</dbReference>
<evidence type="ECO:0000256" key="4">
    <source>
        <dbReference type="ARBA" id="ARBA00022989"/>
    </source>
</evidence>
<sequence>MGHHHHHDYHHHHHHHPKSTGVAYLLWFFLGVFGAHRFYLQRYTSGFIWLFTCGVFGIGWLVDLFILAGMVRHFNNHYFSDPTVIVAPAPIVYQNQPYQPQAYGAYQPQPYYAAPPSVQPYQPQPYNATGGSNPPPAYN</sequence>
<keyword evidence="10" id="KW-1185">Reference proteome</keyword>
<comment type="similarity">
    <text evidence="2">Belongs to the TM2 family.</text>
</comment>
<gene>
    <name evidence="9" type="ORF">DFA_04700</name>
</gene>
<dbReference type="KEGG" id="dfa:DFA_04700"/>
<keyword evidence="5 7" id="KW-0472">Membrane</keyword>
<evidence type="ECO:0000256" key="3">
    <source>
        <dbReference type="ARBA" id="ARBA00022692"/>
    </source>
</evidence>
<feature type="transmembrane region" description="Helical" evidence="7">
    <location>
        <begin position="46"/>
        <end position="68"/>
    </location>
</feature>
<evidence type="ECO:0000313" key="9">
    <source>
        <dbReference type="EMBL" id="EGG22570.1"/>
    </source>
</evidence>
<evidence type="ECO:0000256" key="1">
    <source>
        <dbReference type="ARBA" id="ARBA00004141"/>
    </source>
</evidence>
<dbReference type="Proteomes" id="UP000007797">
    <property type="component" value="Unassembled WGS sequence"/>
</dbReference>
<accession>F4PQA7</accession>
<protein>
    <submittedName>
        <fullName evidence="9">TM2 domain-containing protein</fullName>
    </submittedName>
</protein>
<evidence type="ECO:0000256" key="5">
    <source>
        <dbReference type="ARBA" id="ARBA00023136"/>
    </source>
</evidence>
<keyword evidence="4 7" id="KW-1133">Transmembrane helix</keyword>
<reference evidence="10" key="1">
    <citation type="journal article" date="2011" name="Genome Res.">
        <title>Phylogeny-wide analysis of social amoeba genomes highlights ancient origins for complex intercellular communication.</title>
        <authorList>
            <person name="Heidel A.J."/>
            <person name="Lawal H.M."/>
            <person name="Felder M."/>
            <person name="Schilde C."/>
            <person name="Helps N.R."/>
            <person name="Tunggal B."/>
            <person name="Rivero F."/>
            <person name="John U."/>
            <person name="Schleicher M."/>
            <person name="Eichinger L."/>
            <person name="Platzer M."/>
            <person name="Noegel A.A."/>
            <person name="Schaap P."/>
            <person name="Gloeckner G."/>
        </authorList>
    </citation>
    <scope>NUCLEOTIDE SEQUENCE [LARGE SCALE GENOMIC DNA]</scope>
    <source>
        <strain evidence="10">SH3</strain>
    </source>
</reference>
<dbReference type="PANTHER" id="PTHR21016">
    <property type="entry name" value="BETA-AMYLOID BINDING PROTEIN-RELATED"/>
    <property type="match status" value="1"/>
</dbReference>
<dbReference type="EMBL" id="GL883009">
    <property type="protein sequence ID" value="EGG22570.1"/>
    <property type="molecule type" value="Genomic_DNA"/>
</dbReference>
<dbReference type="GeneID" id="14874734"/>
<comment type="subcellular location">
    <subcellularLocation>
        <location evidence="1">Membrane</location>
        <topology evidence="1">Multi-pass membrane protein</topology>
    </subcellularLocation>
</comment>
<dbReference type="OrthoDB" id="10262359at2759"/>
<name>F4PQA7_CACFS</name>
<dbReference type="AlphaFoldDB" id="F4PQA7"/>
<feature type="transmembrane region" description="Helical" evidence="7">
    <location>
        <begin position="21"/>
        <end position="40"/>
    </location>
</feature>
<dbReference type="OMA" id="QHYAPYQ"/>
<dbReference type="InterPro" id="IPR050932">
    <property type="entry name" value="TM2D1-3-like"/>
</dbReference>
<keyword evidence="3 7" id="KW-0812">Transmembrane</keyword>
<dbReference type="InterPro" id="IPR007829">
    <property type="entry name" value="TM2"/>
</dbReference>
<feature type="region of interest" description="Disordered" evidence="6">
    <location>
        <begin position="114"/>
        <end position="139"/>
    </location>
</feature>
<dbReference type="STRING" id="1054147.F4PQA7"/>
<organism evidence="9 10">
    <name type="scientific">Cavenderia fasciculata</name>
    <name type="common">Slime mold</name>
    <name type="synonym">Dictyostelium fasciculatum</name>
    <dbReference type="NCBI Taxonomy" id="261658"/>
    <lineage>
        <taxon>Eukaryota</taxon>
        <taxon>Amoebozoa</taxon>
        <taxon>Evosea</taxon>
        <taxon>Eumycetozoa</taxon>
        <taxon>Dictyostelia</taxon>
        <taxon>Acytosteliales</taxon>
        <taxon>Cavenderiaceae</taxon>
        <taxon>Cavenderia</taxon>
    </lineage>
</organism>